<dbReference type="InterPro" id="IPR050164">
    <property type="entry name" value="Peptidase_C19"/>
</dbReference>
<feature type="region of interest" description="Disordered" evidence="8">
    <location>
        <begin position="395"/>
        <end position="423"/>
    </location>
</feature>
<dbReference type="GO" id="GO:0004843">
    <property type="term" value="F:cysteine-type deubiquitinase activity"/>
    <property type="evidence" value="ECO:0007669"/>
    <property type="project" value="UniProtKB-UniRule"/>
</dbReference>
<evidence type="ECO:0000256" key="1">
    <source>
        <dbReference type="ARBA" id="ARBA00000707"/>
    </source>
</evidence>
<organism evidence="10 11">
    <name type="scientific">Ceratopteris richardii</name>
    <name type="common">Triangle waterfern</name>
    <dbReference type="NCBI Taxonomy" id="49495"/>
    <lineage>
        <taxon>Eukaryota</taxon>
        <taxon>Viridiplantae</taxon>
        <taxon>Streptophyta</taxon>
        <taxon>Embryophyta</taxon>
        <taxon>Tracheophyta</taxon>
        <taxon>Polypodiopsida</taxon>
        <taxon>Polypodiidae</taxon>
        <taxon>Polypodiales</taxon>
        <taxon>Pteridineae</taxon>
        <taxon>Pteridaceae</taxon>
        <taxon>Parkerioideae</taxon>
        <taxon>Ceratopteris</taxon>
    </lineage>
</organism>
<dbReference type="InterPro" id="IPR028889">
    <property type="entry name" value="USP"/>
</dbReference>
<feature type="region of interest" description="Disordered" evidence="8">
    <location>
        <begin position="443"/>
        <end position="523"/>
    </location>
</feature>
<comment type="catalytic activity">
    <reaction evidence="1 7">
        <text>Thiol-dependent hydrolysis of ester, thioester, amide, peptide and isopeptide bonds formed by the C-terminal Gly of ubiquitin (a 76-residue protein attached to proteins as an intracellular targeting signal).</text>
        <dbReference type="EC" id="3.4.19.12"/>
    </reaction>
</comment>
<dbReference type="PROSITE" id="PS00973">
    <property type="entry name" value="USP_2"/>
    <property type="match status" value="1"/>
</dbReference>
<name>A0A8T2S644_CERRI</name>
<keyword evidence="4 7" id="KW-0833">Ubl conjugation pathway</keyword>
<dbReference type="GO" id="GO:0016579">
    <property type="term" value="P:protein deubiquitination"/>
    <property type="evidence" value="ECO:0007669"/>
    <property type="project" value="InterPro"/>
</dbReference>
<dbReference type="EMBL" id="CM035427">
    <property type="protein sequence ID" value="KAH7306500.1"/>
    <property type="molecule type" value="Genomic_DNA"/>
</dbReference>
<dbReference type="InterPro" id="IPR018200">
    <property type="entry name" value="USP_CS"/>
</dbReference>
<comment type="caution">
    <text evidence="10">The sequence shown here is derived from an EMBL/GenBank/DDBJ whole genome shotgun (WGS) entry which is preliminary data.</text>
</comment>
<dbReference type="Gene3D" id="3.90.70.10">
    <property type="entry name" value="Cysteine proteinases"/>
    <property type="match status" value="1"/>
</dbReference>
<dbReference type="EC" id="3.4.19.12" evidence="7"/>
<proteinExistence type="inferred from homology"/>
<dbReference type="PROSITE" id="PS50235">
    <property type="entry name" value="USP_3"/>
    <property type="match status" value="1"/>
</dbReference>
<feature type="domain" description="USP" evidence="9">
    <location>
        <begin position="22"/>
        <end position="342"/>
    </location>
</feature>
<sequence>MASDINLEMNWLNLQTRKGCPLGLKNLGNSCYLNSVLQCLTYTPPLANFCLLNHHSSSCASLNGNNNTVCLFCVVEKRIARSLSVDSVSESPARIHSCLTLFAKHFRQGWQEDAHEFLRYVIEACNSVCVKLHKILSSSKLRTRQDSQKLLKEEPRTVVKDIFGGVLQSQVKCLSCKAESNKLDEMMDLSLDVFKIASVKEALCRYFQPEVLDGSNKYKCEKCKKLTVARKQMSVSHAPNVLVIQLKRFENFFGGKIDRHITFEEHLYLYGYMCNETKDLKPEYLLYAVIVHSGHSQDSGHYYSYVKDVHGKWFCCNDAHVTSVSAKSVLSEKAYILFYVRQTTKASIRNSVASQNGITTTRGENNNAALLVKPVMKENGVHQNASTASIHTNMSKVDRTPKDSLMKENIPSGASSISLGNSGKDSVVHHVRFTVVKPSTHVHVKNPFSNDKERVSDSVRDREKTGTPKNSGLTNKLPGASAPVSNGNTGDSHDSSDAVGFHHKQEHQRQNESDSNGKLHEHFTKNDSCHADIQVNDHENGHCLRKPCLQQKKITEVCSNGEKMRECSMSEVPIPSVDSGTKSGAAEQQNSDHSNDGCENEAVSGAQHNDGVRRCSHGEETGSLESEELKHRLATETREWLLESGWCDTVRSTFRQLKRAHLSQDSDPQFDQRKALRVEVFATVYDSLRQKVPKELKEHLVNQLHVHFRSQRSEEN</sequence>
<dbReference type="EMBL" id="CM035427">
    <property type="protein sequence ID" value="KAH7306499.1"/>
    <property type="molecule type" value="Genomic_DNA"/>
</dbReference>
<evidence type="ECO:0000256" key="6">
    <source>
        <dbReference type="ARBA" id="ARBA00022807"/>
    </source>
</evidence>
<keyword evidence="5 7" id="KW-0378">Hydrolase</keyword>
<feature type="compositionally biased region" description="Basic and acidic residues" evidence="8">
    <location>
        <begin position="450"/>
        <end position="466"/>
    </location>
</feature>
<evidence type="ECO:0000256" key="3">
    <source>
        <dbReference type="ARBA" id="ARBA00022670"/>
    </source>
</evidence>
<feature type="compositionally biased region" description="Basic and acidic residues" evidence="8">
    <location>
        <begin position="396"/>
        <end position="406"/>
    </location>
</feature>
<dbReference type="PROSITE" id="PS00972">
    <property type="entry name" value="USP_1"/>
    <property type="match status" value="1"/>
</dbReference>
<comment type="function">
    <text evidence="7">Recognizes and hydrolyzes the peptide bond at the C-terminal Gly of ubiquitin. Involved in the processing of poly-ubiquitin precursors as well as that of ubiquitinated proteins.</text>
</comment>
<evidence type="ECO:0000256" key="8">
    <source>
        <dbReference type="SAM" id="MobiDB-lite"/>
    </source>
</evidence>
<dbReference type="SUPFAM" id="SSF54001">
    <property type="entry name" value="Cysteine proteinases"/>
    <property type="match status" value="1"/>
</dbReference>
<reference evidence="10" key="1">
    <citation type="submission" date="2021-08" db="EMBL/GenBank/DDBJ databases">
        <title>WGS assembly of Ceratopteris richardii.</title>
        <authorList>
            <person name="Marchant D.B."/>
            <person name="Chen G."/>
            <person name="Jenkins J."/>
            <person name="Shu S."/>
            <person name="Leebens-Mack J."/>
            <person name="Grimwood J."/>
            <person name="Schmutz J."/>
            <person name="Soltis P."/>
            <person name="Soltis D."/>
            <person name="Chen Z.-H."/>
        </authorList>
    </citation>
    <scope>NUCLEOTIDE SEQUENCE</scope>
    <source>
        <strain evidence="10">Whitten #5841</strain>
        <tissue evidence="10">Leaf</tissue>
    </source>
</reference>
<evidence type="ECO:0000256" key="2">
    <source>
        <dbReference type="ARBA" id="ARBA00009085"/>
    </source>
</evidence>
<dbReference type="InterPro" id="IPR001394">
    <property type="entry name" value="Peptidase_C19_UCH"/>
</dbReference>
<evidence type="ECO:0000259" key="9">
    <source>
        <dbReference type="PROSITE" id="PS50235"/>
    </source>
</evidence>
<dbReference type="Pfam" id="PF00443">
    <property type="entry name" value="UCH"/>
    <property type="match status" value="1"/>
</dbReference>
<evidence type="ECO:0000256" key="4">
    <source>
        <dbReference type="ARBA" id="ARBA00022786"/>
    </source>
</evidence>
<dbReference type="PANTHER" id="PTHR24006:SF758">
    <property type="entry name" value="UBIQUITIN CARBOXYL-TERMINAL HYDROLASE 36"/>
    <property type="match status" value="1"/>
</dbReference>
<keyword evidence="3 7" id="KW-0645">Protease</keyword>
<dbReference type="Gene3D" id="1.10.246.140">
    <property type="match status" value="1"/>
</dbReference>
<dbReference type="InterPro" id="IPR038212">
    <property type="entry name" value="TF_EnY2_sf"/>
</dbReference>
<evidence type="ECO:0000256" key="5">
    <source>
        <dbReference type="ARBA" id="ARBA00022801"/>
    </source>
</evidence>
<evidence type="ECO:0000256" key="7">
    <source>
        <dbReference type="RuleBase" id="RU366025"/>
    </source>
</evidence>
<evidence type="ECO:0000313" key="11">
    <source>
        <dbReference type="Proteomes" id="UP000825935"/>
    </source>
</evidence>
<feature type="compositionally biased region" description="Polar residues" evidence="8">
    <location>
        <begin position="578"/>
        <end position="592"/>
    </location>
</feature>
<dbReference type="PANTHER" id="PTHR24006">
    <property type="entry name" value="UBIQUITIN CARBOXYL-TERMINAL HYDROLASE"/>
    <property type="match status" value="1"/>
</dbReference>
<dbReference type="GO" id="GO:0005829">
    <property type="term" value="C:cytosol"/>
    <property type="evidence" value="ECO:0007669"/>
    <property type="project" value="TreeGrafter"/>
</dbReference>
<evidence type="ECO:0000313" key="10">
    <source>
        <dbReference type="EMBL" id="KAH7306499.1"/>
    </source>
</evidence>
<dbReference type="InterPro" id="IPR038765">
    <property type="entry name" value="Papain-like_cys_pep_sf"/>
</dbReference>
<dbReference type="AlphaFoldDB" id="A0A8T2S644"/>
<dbReference type="GO" id="GO:0006508">
    <property type="term" value="P:proteolysis"/>
    <property type="evidence" value="ECO:0007669"/>
    <property type="project" value="UniProtKB-KW"/>
</dbReference>
<dbReference type="Proteomes" id="UP000825935">
    <property type="component" value="Chromosome 22"/>
</dbReference>
<accession>A0A8T2S644</accession>
<feature type="compositionally biased region" description="Polar residues" evidence="8">
    <location>
        <begin position="412"/>
        <end position="423"/>
    </location>
</feature>
<gene>
    <name evidence="10" type="ORF">KP509_22G015900</name>
</gene>
<dbReference type="FunFam" id="3.90.70.10:FF:000118">
    <property type="entry name" value="Ubiquitin carboxyl-terminal hydrolase 25"/>
    <property type="match status" value="1"/>
</dbReference>
<dbReference type="OrthoDB" id="420187at2759"/>
<keyword evidence="11" id="KW-1185">Reference proteome</keyword>
<dbReference type="CDD" id="cd02661">
    <property type="entry name" value="Peptidase_C19E"/>
    <property type="match status" value="1"/>
</dbReference>
<comment type="similarity">
    <text evidence="2 7">Belongs to the peptidase C19 family.</text>
</comment>
<feature type="region of interest" description="Disordered" evidence="8">
    <location>
        <begin position="572"/>
        <end position="628"/>
    </location>
</feature>
<feature type="compositionally biased region" description="Basic and acidic residues" evidence="8">
    <location>
        <begin position="507"/>
        <end position="523"/>
    </location>
</feature>
<dbReference type="GO" id="GO:0005634">
    <property type="term" value="C:nucleus"/>
    <property type="evidence" value="ECO:0007669"/>
    <property type="project" value="TreeGrafter"/>
</dbReference>
<protein>
    <recommendedName>
        <fullName evidence="7">Ubiquitin carboxyl-terminal hydrolase</fullName>
        <ecNumber evidence="7">3.4.19.12</ecNumber>
    </recommendedName>
</protein>
<keyword evidence="6 7" id="KW-0788">Thiol protease</keyword>
<feature type="compositionally biased region" description="Basic and acidic residues" evidence="8">
    <location>
        <begin position="610"/>
        <end position="620"/>
    </location>
</feature>